<evidence type="ECO:0000256" key="9">
    <source>
        <dbReference type="ARBA" id="ARBA00023010"/>
    </source>
</evidence>
<feature type="transmembrane region" description="Helical" evidence="15">
    <location>
        <begin position="37"/>
        <end position="56"/>
    </location>
</feature>
<evidence type="ECO:0000256" key="6">
    <source>
        <dbReference type="ARBA" id="ARBA00022692"/>
    </source>
</evidence>
<dbReference type="GO" id="GO:0005886">
    <property type="term" value="C:plasma membrane"/>
    <property type="evidence" value="ECO:0007669"/>
    <property type="project" value="UniProtKB-SubCell"/>
</dbReference>
<comment type="function">
    <text evidence="11 14">Involved in protein export. The function of the beta subunit is unknown, but it may be involved in stabilization of the trimeric complex.</text>
</comment>
<evidence type="ECO:0000256" key="8">
    <source>
        <dbReference type="ARBA" id="ARBA00022989"/>
    </source>
</evidence>
<keyword evidence="9 14" id="KW-0811">Translocation</keyword>
<evidence type="ECO:0000256" key="15">
    <source>
        <dbReference type="SAM" id="Phobius"/>
    </source>
</evidence>
<dbReference type="InterPro" id="IPR016482">
    <property type="entry name" value="SecG/Sec61-beta/Sbh"/>
</dbReference>
<evidence type="ECO:0000256" key="2">
    <source>
        <dbReference type="ARBA" id="ARBA00006103"/>
    </source>
</evidence>
<keyword evidence="17" id="KW-1185">Reference proteome</keyword>
<feature type="topological domain" description="Cytoplasmic" evidence="14">
    <location>
        <begin position="1"/>
        <end position="34"/>
    </location>
</feature>
<gene>
    <name evidence="14" type="primary">secG</name>
    <name evidence="16" type="ORF">D1868_01890</name>
</gene>
<evidence type="ECO:0000256" key="5">
    <source>
        <dbReference type="ARBA" id="ARBA00022475"/>
    </source>
</evidence>
<keyword evidence="7 14" id="KW-0653">Protein transport</keyword>
<dbReference type="KEGG" id="sazo:D1868_01890"/>
<dbReference type="RefSeq" id="WP_156005083.1">
    <property type="nucleotide sequence ID" value="NZ_CP045483.1"/>
</dbReference>
<sequence length="60" mass="6559">MPSSKKRKKETVPLVSMAGLIRYYEEEREKVKVSPTILIIASIAIIAGVILASILIPPPV</sequence>
<comment type="subcellular location">
    <subcellularLocation>
        <location evidence="1 14">Cell membrane</location>
        <topology evidence="1 14">Single-pass membrane protein</topology>
    </subcellularLocation>
</comment>
<keyword evidence="5 14" id="KW-1003">Cell membrane</keyword>
<name>A0A650CLU4_9CREN</name>
<dbReference type="GO" id="GO:0015031">
    <property type="term" value="P:protein transport"/>
    <property type="evidence" value="ECO:0007669"/>
    <property type="project" value="UniProtKB-UniRule"/>
</dbReference>
<keyword evidence="4 14" id="KW-0813">Transport</keyword>
<keyword evidence="6 14" id="KW-0812">Transmembrane</keyword>
<proteinExistence type="inferred from homology"/>
<dbReference type="HAMAP" id="MF_00751">
    <property type="entry name" value="SecG"/>
    <property type="match status" value="1"/>
</dbReference>
<evidence type="ECO:0000256" key="10">
    <source>
        <dbReference type="ARBA" id="ARBA00023136"/>
    </source>
</evidence>
<evidence type="ECO:0000256" key="1">
    <source>
        <dbReference type="ARBA" id="ARBA00004162"/>
    </source>
</evidence>
<dbReference type="Pfam" id="PF03911">
    <property type="entry name" value="Sec61_beta"/>
    <property type="match status" value="1"/>
</dbReference>
<evidence type="ECO:0000256" key="4">
    <source>
        <dbReference type="ARBA" id="ARBA00022448"/>
    </source>
</evidence>
<keyword evidence="8 14" id="KW-1133">Transmembrane helix</keyword>
<dbReference type="Proteomes" id="UP000423396">
    <property type="component" value="Chromosome"/>
</dbReference>
<dbReference type="GeneID" id="42797785"/>
<evidence type="ECO:0000256" key="13">
    <source>
        <dbReference type="ARBA" id="ARBA00031868"/>
    </source>
</evidence>
<dbReference type="NCBIfam" id="NF002318">
    <property type="entry name" value="PRK01253.1"/>
    <property type="match status" value="1"/>
</dbReference>
<evidence type="ECO:0000256" key="7">
    <source>
        <dbReference type="ARBA" id="ARBA00022927"/>
    </source>
</evidence>
<keyword evidence="10 14" id="KW-0472">Membrane</keyword>
<evidence type="ECO:0000256" key="11">
    <source>
        <dbReference type="ARBA" id="ARBA00025485"/>
    </source>
</evidence>
<evidence type="ECO:0000256" key="3">
    <source>
        <dbReference type="ARBA" id="ARBA00014522"/>
    </source>
</evidence>
<comment type="similarity">
    <text evidence="2 14">Belongs to the SEC61-beta family.</text>
</comment>
<protein>
    <recommendedName>
        <fullName evidence="3 14">Preprotein translocase subunit SecG</fullName>
    </recommendedName>
    <alternativeName>
        <fullName evidence="13 14">Protein transport protein Sec61 subunit beta homolog</fullName>
    </alternativeName>
</protein>
<accession>A0A650CLU4</accession>
<dbReference type="InterPro" id="IPR023531">
    <property type="entry name" value="Preprot_translocase_SecG"/>
</dbReference>
<dbReference type="AlphaFoldDB" id="A0A650CLU4"/>
<evidence type="ECO:0000256" key="14">
    <source>
        <dbReference type="HAMAP-Rule" id="MF_00751"/>
    </source>
</evidence>
<evidence type="ECO:0000313" key="17">
    <source>
        <dbReference type="Proteomes" id="UP000423396"/>
    </source>
</evidence>
<reference evidence="16 17" key="1">
    <citation type="submission" date="2019-10" db="EMBL/GenBank/DDBJ databases">
        <title>Genome Sequences from Six Type Strain Members of the Archaeal Family Sulfolobaceae: Acidianus ambivalens, Acidianus infernus, Metallosphaera prunae, Stygiolobus azoricus, Sulfolobus metallicus, and Sulfurisphaera ohwakuensis.</title>
        <authorList>
            <person name="Counts J.A."/>
            <person name="Kelly R.M."/>
        </authorList>
    </citation>
    <scope>NUCLEOTIDE SEQUENCE [LARGE SCALE GENOMIC DNA]</scope>
    <source>
        <strain evidence="16 17">FC6</strain>
    </source>
</reference>
<dbReference type="EMBL" id="CP045483">
    <property type="protein sequence ID" value="QGR18861.1"/>
    <property type="molecule type" value="Genomic_DNA"/>
</dbReference>
<evidence type="ECO:0000313" key="16">
    <source>
        <dbReference type="EMBL" id="QGR18861.1"/>
    </source>
</evidence>
<organism evidence="16 17">
    <name type="scientific">Stygiolobus azoricus</name>
    <dbReference type="NCBI Taxonomy" id="41675"/>
    <lineage>
        <taxon>Archaea</taxon>
        <taxon>Thermoproteota</taxon>
        <taxon>Thermoprotei</taxon>
        <taxon>Sulfolobales</taxon>
        <taxon>Sulfolobaceae</taxon>
        <taxon>Stygiolobus</taxon>
    </lineage>
</organism>
<comment type="subunit">
    <text evidence="12 14">Component of the protein translocase complex. Heterotrimer consisting of alpha (SecY), beta (SecG) and gamma (SecE) subunits. Can form oligomers of the heterotrimer.</text>
</comment>
<dbReference type="OrthoDB" id="43651at2157"/>
<evidence type="ECO:0000256" key="12">
    <source>
        <dbReference type="ARBA" id="ARBA00025929"/>
    </source>
</evidence>